<evidence type="ECO:0000256" key="1">
    <source>
        <dbReference type="SAM" id="Coils"/>
    </source>
</evidence>
<dbReference type="EMBL" id="VSRR010002658">
    <property type="protein sequence ID" value="MPC32595.1"/>
    <property type="molecule type" value="Genomic_DNA"/>
</dbReference>
<organism evidence="2 3">
    <name type="scientific">Portunus trituberculatus</name>
    <name type="common">Swimming crab</name>
    <name type="synonym">Neptunus trituberculatus</name>
    <dbReference type="NCBI Taxonomy" id="210409"/>
    <lineage>
        <taxon>Eukaryota</taxon>
        <taxon>Metazoa</taxon>
        <taxon>Ecdysozoa</taxon>
        <taxon>Arthropoda</taxon>
        <taxon>Crustacea</taxon>
        <taxon>Multicrustacea</taxon>
        <taxon>Malacostraca</taxon>
        <taxon>Eumalacostraca</taxon>
        <taxon>Eucarida</taxon>
        <taxon>Decapoda</taxon>
        <taxon>Pleocyemata</taxon>
        <taxon>Brachyura</taxon>
        <taxon>Eubrachyura</taxon>
        <taxon>Portunoidea</taxon>
        <taxon>Portunidae</taxon>
        <taxon>Portuninae</taxon>
        <taxon>Portunus</taxon>
    </lineage>
</organism>
<keyword evidence="3" id="KW-1185">Reference proteome</keyword>
<accession>A0A5B7EGS5</accession>
<dbReference type="AlphaFoldDB" id="A0A5B7EGS5"/>
<gene>
    <name evidence="2" type="ORF">E2C01_025914</name>
</gene>
<name>A0A5B7EGS5_PORTR</name>
<keyword evidence="1" id="KW-0175">Coiled coil</keyword>
<proteinExistence type="predicted"/>
<comment type="caution">
    <text evidence="2">The sequence shown here is derived from an EMBL/GenBank/DDBJ whole genome shotgun (WGS) entry which is preliminary data.</text>
</comment>
<evidence type="ECO:0000313" key="3">
    <source>
        <dbReference type="Proteomes" id="UP000324222"/>
    </source>
</evidence>
<protein>
    <submittedName>
        <fullName evidence="2">Uncharacterized protein</fullName>
    </submittedName>
</protein>
<feature type="coiled-coil region" evidence="1">
    <location>
        <begin position="94"/>
        <end position="121"/>
    </location>
</feature>
<sequence>MLAPDLRSCRSRAKTFLSSAADHRCEGRGVSGQVSWVMGDANSSLVTGATASWEALEVAERLRREHDHSFGGPWGLNGPAAGDAGTSATLTALLETKDARILSLEREVALLEGEVAMARESGGAGLGGVLVGGGLSGSRWGSRASLVTPPPTDDSRLLQVLQERERKAKSQVSRGCLGCDVTMCRQAAHCSASSAPAGVLKPFRHVTAL</sequence>
<dbReference type="Proteomes" id="UP000324222">
    <property type="component" value="Unassembled WGS sequence"/>
</dbReference>
<dbReference type="OrthoDB" id="2019763at2759"/>
<evidence type="ECO:0000313" key="2">
    <source>
        <dbReference type="EMBL" id="MPC32595.1"/>
    </source>
</evidence>
<reference evidence="2 3" key="1">
    <citation type="submission" date="2019-05" db="EMBL/GenBank/DDBJ databases">
        <title>Another draft genome of Portunus trituberculatus and its Hox gene families provides insights of decapod evolution.</title>
        <authorList>
            <person name="Jeong J.-H."/>
            <person name="Song I."/>
            <person name="Kim S."/>
            <person name="Choi T."/>
            <person name="Kim D."/>
            <person name="Ryu S."/>
            <person name="Kim W."/>
        </authorList>
    </citation>
    <scope>NUCLEOTIDE SEQUENCE [LARGE SCALE GENOMIC DNA]</scope>
    <source>
        <tissue evidence="2">Muscle</tissue>
    </source>
</reference>